<dbReference type="EMBL" id="MU827356">
    <property type="protein sequence ID" value="KAJ7351755.1"/>
    <property type="molecule type" value="Genomic_DNA"/>
</dbReference>
<organism evidence="2 3">
    <name type="scientific">Desmophyllum pertusum</name>
    <dbReference type="NCBI Taxonomy" id="174260"/>
    <lineage>
        <taxon>Eukaryota</taxon>
        <taxon>Metazoa</taxon>
        <taxon>Cnidaria</taxon>
        <taxon>Anthozoa</taxon>
        <taxon>Hexacorallia</taxon>
        <taxon>Scleractinia</taxon>
        <taxon>Caryophylliina</taxon>
        <taxon>Caryophylliidae</taxon>
        <taxon>Desmophyllum</taxon>
    </lineage>
</organism>
<dbReference type="AlphaFoldDB" id="A0A9X0CJT5"/>
<evidence type="ECO:0000313" key="3">
    <source>
        <dbReference type="Proteomes" id="UP001163046"/>
    </source>
</evidence>
<reference evidence="2" key="1">
    <citation type="submission" date="2023-01" db="EMBL/GenBank/DDBJ databases">
        <title>Genome assembly of the deep-sea coral Lophelia pertusa.</title>
        <authorList>
            <person name="Herrera S."/>
            <person name="Cordes E."/>
        </authorList>
    </citation>
    <scope>NUCLEOTIDE SEQUENCE</scope>
    <source>
        <strain evidence="2">USNM1676648</strain>
        <tissue evidence="2">Polyp</tissue>
    </source>
</reference>
<accession>A0A9X0CJT5</accession>
<gene>
    <name evidence="2" type="ORF">OS493_035697</name>
</gene>
<feature type="region of interest" description="Disordered" evidence="1">
    <location>
        <begin position="279"/>
        <end position="447"/>
    </location>
</feature>
<dbReference type="Proteomes" id="UP001163046">
    <property type="component" value="Unassembled WGS sequence"/>
</dbReference>
<evidence type="ECO:0000313" key="2">
    <source>
        <dbReference type="EMBL" id="KAJ7351755.1"/>
    </source>
</evidence>
<feature type="compositionally biased region" description="Low complexity" evidence="1">
    <location>
        <begin position="499"/>
        <end position="514"/>
    </location>
</feature>
<evidence type="ECO:0000256" key="1">
    <source>
        <dbReference type="SAM" id="MobiDB-lite"/>
    </source>
</evidence>
<comment type="caution">
    <text evidence="2">The sequence shown here is derived from an EMBL/GenBank/DDBJ whole genome shotgun (WGS) entry which is preliminary data.</text>
</comment>
<feature type="compositionally biased region" description="Low complexity" evidence="1">
    <location>
        <begin position="281"/>
        <end position="301"/>
    </location>
</feature>
<feature type="compositionally biased region" description="Low complexity" evidence="1">
    <location>
        <begin position="370"/>
        <end position="428"/>
    </location>
</feature>
<feature type="compositionally biased region" description="Gly residues" evidence="1">
    <location>
        <begin position="778"/>
        <end position="789"/>
    </location>
</feature>
<feature type="compositionally biased region" description="Low complexity" evidence="1">
    <location>
        <begin position="315"/>
        <end position="347"/>
    </location>
</feature>
<dbReference type="PANTHER" id="PTHR34494">
    <property type="entry name" value="PROTEIN CBG25024"/>
    <property type="match status" value="1"/>
</dbReference>
<protein>
    <submittedName>
        <fullName evidence="2">Uncharacterized protein</fullName>
    </submittedName>
</protein>
<feature type="compositionally biased region" description="Basic and acidic residues" evidence="1">
    <location>
        <begin position="477"/>
        <end position="490"/>
    </location>
</feature>
<sequence length="802" mass="79596">MGNEISTVFGAIATAATAVASAVTFGQVKSINNAVKSCAKYTGTTFMKTTVRHACETIGSGIATVGTAVAAGVTFGQVKKLNNAVVSCASRTAKSSKATAKTALETASDMLDGLPVVGHVKGLIHYRLGDKEGGDKAMKAASRTVGVIAGGVGGFLVGGSVGAVAGGIAGGAAMDGVITGVDSAVHGEYRPCGQIAAWTAVAQGKTAQDIVAGVVGGIATPALDALGGYAAGKSVSTQVRGKAVAAAEKSLESGMGAIKRNPNPALNDFLNRQKNIKAGNSAARSRGSVSSSTSSSSAATGKTAPRASITGAGGKAATSRGSSSSSTATGKTAPSTASTATGGPSTAPVRDSVTSRPSSAAAPNGKAVHRAPSTASTATGGPSTASGRGSVSSQSSSSSSASAASNVKAAPPAGTATGGASAAAAGSGSLPPQTIRDDEELGNADYPLRGQKFNHLTYPEYAPQPAIVYAPGPPRRPSFDHSVAKKEPTKVRRPPRRLQASTSGNQASASASGNPTSASTSGNQASASTSENQASASTSGNQASASTSGNQASVSTSGNEASASTSGNQASASFANVPPVSSSSSSALPPYFLQIYGISQADFTSAFHYSGNGVFQLNPNCSLAFTHAMTTTGDRPAAITNTGQFVPGRSAGELWRTCTGHAVTTYRCCVYNCPNRNCLPSSPQAARATAHVYATFQSSDHDISYMILIPTCSADNNWRQCINSSTNYPLTGQLANILYTITGAQLIFIRVDDRTSARKGAAGKGTGRGGGYHRKGGGKGGEGGPGNNGGPPPGANVINKCG</sequence>
<feature type="region of interest" description="Disordered" evidence="1">
    <location>
        <begin position="467"/>
        <end position="579"/>
    </location>
</feature>
<dbReference type="OrthoDB" id="6015711at2759"/>
<name>A0A9X0CJT5_9CNID</name>
<feature type="region of interest" description="Disordered" evidence="1">
    <location>
        <begin position="758"/>
        <end position="802"/>
    </location>
</feature>
<keyword evidence="3" id="KW-1185">Reference proteome</keyword>
<feature type="compositionally biased region" description="Polar residues" evidence="1">
    <location>
        <begin position="515"/>
        <end position="569"/>
    </location>
</feature>
<proteinExistence type="predicted"/>
<feature type="compositionally biased region" description="Low complexity" evidence="1">
    <location>
        <begin position="570"/>
        <end position="579"/>
    </location>
</feature>
<dbReference type="PANTHER" id="PTHR34494:SF1">
    <property type="entry name" value="PROTEIN CBG25024"/>
    <property type="match status" value="1"/>
</dbReference>